<dbReference type="SUPFAM" id="SSF53850">
    <property type="entry name" value="Periplasmic binding protein-like II"/>
    <property type="match status" value="1"/>
</dbReference>
<evidence type="ECO:0000256" key="4">
    <source>
        <dbReference type="ARBA" id="ARBA00022605"/>
    </source>
</evidence>
<dbReference type="Gene3D" id="3.40.190.10">
    <property type="entry name" value="Periplasmic binding protein-like II"/>
    <property type="match status" value="2"/>
</dbReference>
<evidence type="ECO:0000256" key="6">
    <source>
        <dbReference type="ARBA" id="ARBA00022679"/>
    </source>
</evidence>
<evidence type="ECO:0000313" key="11">
    <source>
        <dbReference type="EMBL" id="MDG3006748.1"/>
    </source>
</evidence>
<dbReference type="Proteomes" id="UP001216907">
    <property type="component" value="Unassembled WGS sequence"/>
</dbReference>
<evidence type="ECO:0000259" key="10">
    <source>
        <dbReference type="Pfam" id="PF01634"/>
    </source>
</evidence>
<dbReference type="PANTHER" id="PTHR21403:SF8">
    <property type="entry name" value="ATP PHOSPHORIBOSYLTRANSFERASE"/>
    <property type="match status" value="1"/>
</dbReference>
<comment type="function">
    <text evidence="8">Catalyzes the condensation of ATP and 5-phosphoribose 1-diphosphate to form N'-(5'-phosphoribosyl)-ATP (PR-ATP). Has a crucial role in the pathway because the rate of histidine biosynthesis seems to be controlled primarily by regulation of HisG enzymatic activity.</text>
</comment>
<dbReference type="GO" id="GO:0003879">
    <property type="term" value="F:ATP phosphoribosyltransferase activity"/>
    <property type="evidence" value="ECO:0007669"/>
    <property type="project" value="UniProtKB-EC"/>
</dbReference>
<keyword evidence="7" id="KW-0368">Histidine biosynthesis</keyword>
<keyword evidence="6 11" id="KW-0808">Transferase</keyword>
<evidence type="ECO:0000256" key="1">
    <source>
        <dbReference type="ARBA" id="ARBA00000915"/>
    </source>
</evidence>
<protein>
    <recommendedName>
        <fullName evidence="3 9">ATP phosphoribosyltransferase</fullName>
        <ecNumber evidence="3 9">2.4.2.17</ecNumber>
    </recommendedName>
</protein>
<keyword evidence="5 11" id="KW-0328">Glycosyltransferase</keyword>
<evidence type="ECO:0000256" key="5">
    <source>
        <dbReference type="ARBA" id="ARBA00022676"/>
    </source>
</evidence>
<dbReference type="NCBIfam" id="TIGR00070">
    <property type="entry name" value="hisG"/>
    <property type="match status" value="1"/>
</dbReference>
<dbReference type="InterPro" id="IPR013820">
    <property type="entry name" value="ATP_PRibTrfase_cat"/>
</dbReference>
<proteinExistence type="predicted"/>
<evidence type="ECO:0000256" key="7">
    <source>
        <dbReference type="ARBA" id="ARBA00023102"/>
    </source>
</evidence>
<dbReference type="RefSeq" id="WP_277863041.1">
    <property type="nucleotide sequence ID" value="NZ_JARRAG010000002.1"/>
</dbReference>
<evidence type="ECO:0000256" key="8">
    <source>
        <dbReference type="ARBA" id="ARBA00024861"/>
    </source>
</evidence>
<gene>
    <name evidence="11" type="primary">hisG</name>
    <name evidence="11" type="ORF">PZE19_23510</name>
</gene>
<comment type="catalytic activity">
    <reaction evidence="1">
        <text>1-(5-phospho-beta-D-ribosyl)-ATP + diphosphate = 5-phospho-alpha-D-ribose 1-diphosphate + ATP</text>
        <dbReference type="Rhea" id="RHEA:18473"/>
        <dbReference type="ChEBI" id="CHEBI:30616"/>
        <dbReference type="ChEBI" id="CHEBI:33019"/>
        <dbReference type="ChEBI" id="CHEBI:58017"/>
        <dbReference type="ChEBI" id="CHEBI:73183"/>
        <dbReference type="EC" id="2.4.2.17"/>
    </reaction>
</comment>
<evidence type="ECO:0000256" key="9">
    <source>
        <dbReference type="NCBIfam" id="TIGR00070"/>
    </source>
</evidence>
<accession>A0ABT6FH86</accession>
<comment type="caution">
    <text evidence="11">The sequence shown here is derived from an EMBL/GenBank/DDBJ whole genome shotgun (WGS) entry which is preliminary data.</text>
</comment>
<organism evidence="11 12">
    <name type="scientific">Paludisphaera mucosa</name>
    <dbReference type="NCBI Taxonomy" id="3030827"/>
    <lineage>
        <taxon>Bacteria</taxon>
        <taxon>Pseudomonadati</taxon>
        <taxon>Planctomycetota</taxon>
        <taxon>Planctomycetia</taxon>
        <taxon>Isosphaerales</taxon>
        <taxon>Isosphaeraceae</taxon>
        <taxon>Paludisphaera</taxon>
    </lineage>
</organism>
<evidence type="ECO:0000256" key="2">
    <source>
        <dbReference type="ARBA" id="ARBA00004667"/>
    </source>
</evidence>
<evidence type="ECO:0000256" key="3">
    <source>
        <dbReference type="ARBA" id="ARBA00011946"/>
    </source>
</evidence>
<comment type="pathway">
    <text evidence="2">Amino-acid biosynthesis; L-histidine biosynthesis; L-histidine from 5-phospho-alpha-D-ribose 1-diphosphate: step 1/9.</text>
</comment>
<sequence length="350" mass="37497">MTADPIDPVRLAIPSKGHLYEGIIEILKTAGYKVRRASDRQYEATIAGQPRFHVVFMRPTDIVLQVQEGRCHLGVTGMDVYAEQAFEAQEAAVVVPDLGYGGCRLVVAAPESWVDVGHVMDLVDLTAEFKAAGKTFRVSTKYPALVRQYFRKWGIYYYQLIDSEGALELHPSLGIADVIVDLTSSGVTLKDNRLRELAGGIVLDSAACLIGHAPSLSSLVAEGETGPLALLLDAMDGVRRSEGLLHLEVVGSPAAPGTETAAAVAAYLRGQGAQHIARGEVWDDGGGPGWRVTALVAAKRLTACQRALFDLGASRVVGLPARFVFDRDAASTFDDLKERLAAQVAETSRG</sequence>
<dbReference type="PANTHER" id="PTHR21403">
    <property type="entry name" value="ATP PHOSPHORIBOSYLTRANSFERASE ATP-PRTASE"/>
    <property type="match status" value="1"/>
</dbReference>
<dbReference type="InterPro" id="IPR018198">
    <property type="entry name" value="ATP_PRibTrfase_CS"/>
</dbReference>
<keyword evidence="4" id="KW-0028">Amino-acid biosynthesis</keyword>
<dbReference type="Pfam" id="PF01634">
    <property type="entry name" value="HisG"/>
    <property type="match status" value="1"/>
</dbReference>
<dbReference type="CDD" id="cd13593">
    <property type="entry name" value="PBP2_HisGL3"/>
    <property type="match status" value="1"/>
</dbReference>
<dbReference type="EC" id="2.4.2.17" evidence="3 9"/>
<feature type="domain" description="ATP phosphoribosyltransferase catalytic" evidence="10">
    <location>
        <begin position="58"/>
        <end position="216"/>
    </location>
</feature>
<dbReference type="PROSITE" id="PS01316">
    <property type="entry name" value="ATP_P_PHORIBOSYLTR"/>
    <property type="match status" value="1"/>
</dbReference>
<dbReference type="InterPro" id="IPR001348">
    <property type="entry name" value="ATP_PRibTrfase_HisG"/>
</dbReference>
<name>A0ABT6FH86_9BACT</name>
<keyword evidence="12" id="KW-1185">Reference proteome</keyword>
<evidence type="ECO:0000313" key="12">
    <source>
        <dbReference type="Proteomes" id="UP001216907"/>
    </source>
</evidence>
<reference evidence="11 12" key="1">
    <citation type="submission" date="2023-03" db="EMBL/GenBank/DDBJ databases">
        <title>Paludisphaera mucosa sp. nov. a novel planctomycete from northern fen.</title>
        <authorList>
            <person name="Ivanova A."/>
        </authorList>
    </citation>
    <scope>NUCLEOTIDE SEQUENCE [LARGE SCALE GENOMIC DNA]</scope>
    <source>
        <strain evidence="11 12">Pla2</strain>
    </source>
</reference>
<dbReference type="EMBL" id="JARRAG010000002">
    <property type="protein sequence ID" value="MDG3006748.1"/>
    <property type="molecule type" value="Genomic_DNA"/>
</dbReference>